<evidence type="ECO:0000256" key="1">
    <source>
        <dbReference type="SAM" id="MobiDB-lite"/>
    </source>
</evidence>
<feature type="compositionally biased region" description="Polar residues" evidence="1">
    <location>
        <begin position="22"/>
        <end position="35"/>
    </location>
</feature>
<dbReference type="PANTHER" id="PTHR21220">
    <property type="entry name" value="DNA-DEPENDENT METALLOPROTEASE SPRTN"/>
    <property type="match status" value="1"/>
</dbReference>
<dbReference type="Proteomes" id="UP000183832">
    <property type="component" value="Unassembled WGS sequence"/>
</dbReference>
<dbReference type="GO" id="GO:0004222">
    <property type="term" value="F:metalloendopeptidase activity"/>
    <property type="evidence" value="ECO:0007669"/>
    <property type="project" value="InterPro"/>
</dbReference>
<evidence type="ECO:0000259" key="2">
    <source>
        <dbReference type="Pfam" id="PF22934"/>
    </source>
</evidence>
<gene>
    <name evidence="3" type="ORF">CLUMA_CG005454</name>
</gene>
<dbReference type="GO" id="GO:0005634">
    <property type="term" value="C:nucleus"/>
    <property type="evidence" value="ECO:0007669"/>
    <property type="project" value="TreeGrafter"/>
</dbReference>
<dbReference type="GO" id="GO:0003697">
    <property type="term" value="F:single-stranded DNA binding"/>
    <property type="evidence" value="ECO:0007669"/>
    <property type="project" value="InterPro"/>
</dbReference>
<sequence>MSLIENDFHVAKRLHEELNGIQATTHSNQNDQSVIELSDEESSSTNQTNESYKIVEKSTHDNQQTIRIRSEKGSPDDYFMPIINTYIDIDNKPDWSLVNIEADIQIIFNKLKKHYMEKWLKNANWTVKWKTSELPSCGSFYLISEVYRGLLVEHTALVRPRIQLISLLFHFLIHLYLKAVSNGSISLYDHDENFLQIMRFLNNKIGTQITACHNFQSSPDEENYPTQWFKCVGTCENYAPFYGVIRSTSMPNSSHSYLETHETKCGGQFFKLFEISRINQKTKQVEKKYLRNVHYMFPKPRPPLKNNSRNHLKTSIQVREVIDITNDNGPKVENLCEVVNIDDEDDEDKSATTTTKYAQDFINHSIVFSMCPICQCVIGTSKLAKHFDACTGYQQKVEFPDPKIPKIIKF</sequence>
<dbReference type="GO" id="GO:0031593">
    <property type="term" value="F:polyubiquitin modification-dependent protein binding"/>
    <property type="evidence" value="ECO:0007669"/>
    <property type="project" value="TreeGrafter"/>
</dbReference>
<feature type="domain" description="Spartan-like zinc binding" evidence="2">
    <location>
        <begin position="227"/>
        <end position="271"/>
    </location>
</feature>
<dbReference type="AlphaFoldDB" id="A0A1J1HUT1"/>
<reference evidence="3 4" key="1">
    <citation type="submission" date="2015-04" db="EMBL/GenBank/DDBJ databases">
        <authorList>
            <person name="Syromyatnikov M.Y."/>
            <person name="Popov V.N."/>
        </authorList>
    </citation>
    <scope>NUCLEOTIDE SEQUENCE [LARGE SCALE GENOMIC DNA]</scope>
</reference>
<name>A0A1J1HUT1_9DIPT</name>
<accession>A0A1J1HUT1</accession>
<dbReference type="EMBL" id="CVRI01000021">
    <property type="protein sequence ID" value="CRK91832.1"/>
    <property type="molecule type" value="Genomic_DNA"/>
</dbReference>
<dbReference type="STRING" id="568069.A0A1J1HUT1"/>
<organism evidence="3 4">
    <name type="scientific">Clunio marinus</name>
    <dbReference type="NCBI Taxonomy" id="568069"/>
    <lineage>
        <taxon>Eukaryota</taxon>
        <taxon>Metazoa</taxon>
        <taxon>Ecdysozoa</taxon>
        <taxon>Arthropoda</taxon>
        <taxon>Hexapoda</taxon>
        <taxon>Insecta</taxon>
        <taxon>Pterygota</taxon>
        <taxon>Neoptera</taxon>
        <taxon>Endopterygota</taxon>
        <taxon>Diptera</taxon>
        <taxon>Nematocera</taxon>
        <taxon>Chironomoidea</taxon>
        <taxon>Chironomidae</taxon>
        <taxon>Clunio</taxon>
    </lineage>
</organism>
<dbReference type="InterPro" id="IPR044245">
    <property type="entry name" value="Spartan"/>
</dbReference>
<evidence type="ECO:0000313" key="4">
    <source>
        <dbReference type="Proteomes" id="UP000183832"/>
    </source>
</evidence>
<evidence type="ECO:0000313" key="3">
    <source>
        <dbReference type="EMBL" id="CRK91832.1"/>
    </source>
</evidence>
<dbReference type="InterPro" id="IPR055220">
    <property type="entry name" value="SPRTN_ZBD"/>
</dbReference>
<dbReference type="Pfam" id="PF22934">
    <property type="entry name" value="SPRTN_ZBD"/>
    <property type="match status" value="1"/>
</dbReference>
<protein>
    <submittedName>
        <fullName evidence="3">CLUMA_CG005454, isoform A</fullName>
    </submittedName>
</protein>
<keyword evidence="4" id="KW-1185">Reference proteome</keyword>
<feature type="region of interest" description="Disordered" evidence="1">
    <location>
        <begin position="22"/>
        <end position="51"/>
    </location>
</feature>
<dbReference type="PANTHER" id="PTHR21220:SF0">
    <property type="entry name" value="DNA-DEPENDENT METALLOPROTEASE SPRTN"/>
    <property type="match status" value="1"/>
</dbReference>
<dbReference type="GO" id="GO:0006974">
    <property type="term" value="P:DNA damage response"/>
    <property type="evidence" value="ECO:0007669"/>
    <property type="project" value="InterPro"/>
</dbReference>
<dbReference type="OrthoDB" id="5236983at2759"/>
<proteinExistence type="predicted"/>